<evidence type="ECO:0000256" key="1">
    <source>
        <dbReference type="ARBA" id="ARBA00006068"/>
    </source>
</evidence>
<evidence type="ECO:0000313" key="4">
    <source>
        <dbReference type="EMBL" id="AYQ75328.1"/>
    </source>
</evidence>
<sequence>MRKKWKWILTCTLTLVVAVIGFAGWKMYQTYHQLDQMSKPKEESRFGQFEQKPEYQPLEWTGSERVNVLLLGGDERGLKEGEIARSDSIMVASFDPSTKKVHLFSVLRDTYVDIPDHRKGRINTAITLGGPDLAMKTVGNLLGLNIQYYAYVDFQGFIKLVDAIGGIDFYVEKDMKYSSAADDHQYDIDLKKGQQHLNGEQALQYVRFRHDAMSDFTRTERQRNFLKAVADKLKSGWNIIRLPDILSKMTPYVETNMSADDMIRLATLGYKSHQAGSAQIPPMELVAEESVGGSSVIGIKDTDALKGYVQATLAQDSATSSPSPSPSSTSKAEAAAPLNP</sequence>
<dbReference type="PANTHER" id="PTHR33392">
    <property type="entry name" value="POLYISOPRENYL-TEICHOIC ACID--PEPTIDOGLYCAN TEICHOIC ACID TRANSFERASE TAGU"/>
    <property type="match status" value="1"/>
</dbReference>
<gene>
    <name evidence="4" type="ORF">EAV92_23965</name>
</gene>
<dbReference type="Gene3D" id="3.40.630.190">
    <property type="entry name" value="LCP protein"/>
    <property type="match status" value="1"/>
</dbReference>
<dbReference type="InterPro" id="IPR004474">
    <property type="entry name" value="LytR_CpsA_psr"/>
</dbReference>
<dbReference type="RefSeq" id="WP_123043409.1">
    <property type="nucleotide sequence ID" value="NZ_CP033433.1"/>
</dbReference>
<keyword evidence="5" id="KW-1185">Reference proteome</keyword>
<dbReference type="Proteomes" id="UP000269097">
    <property type="component" value="Chromosome"/>
</dbReference>
<dbReference type="InterPro" id="IPR050922">
    <property type="entry name" value="LytR/CpsA/Psr_CW_biosynth"/>
</dbReference>
<comment type="similarity">
    <text evidence="1">Belongs to the LytR/CpsA/Psr (LCP) family.</text>
</comment>
<feature type="compositionally biased region" description="Low complexity" evidence="2">
    <location>
        <begin position="317"/>
        <end position="340"/>
    </location>
</feature>
<dbReference type="NCBIfam" id="TIGR00350">
    <property type="entry name" value="lytR_cpsA_psr"/>
    <property type="match status" value="1"/>
</dbReference>
<dbReference type="PANTHER" id="PTHR33392:SF6">
    <property type="entry name" value="POLYISOPRENYL-TEICHOIC ACID--PEPTIDOGLYCAN TEICHOIC ACID TRANSFERASE TAGU"/>
    <property type="match status" value="1"/>
</dbReference>
<name>A0A3G3K4F0_9BACL</name>
<feature type="region of interest" description="Disordered" evidence="2">
    <location>
        <begin position="314"/>
        <end position="340"/>
    </location>
</feature>
<feature type="domain" description="Cell envelope-related transcriptional attenuator" evidence="3">
    <location>
        <begin position="85"/>
        <end position="234"/>
    </location>
</feature>
<dbReference type="KEGG" id="coh:EAV92_23965"/>
<dbReference type="Pfam" id="PF03816">
    <property type="entry name" value="LytR_cpsA_psr"/>
    <property type="match status" value="1"/>
</dbReference>
<proteinExistence type="inferred from homology"/>
<dbReference type="EMBL" id="CP033433">
    <property type="protein sequence ID" value="AYQ75328.1"/>
    <property type="molecule type" value="Genomic_DNA"/>
</dbReference>
<evidence type="ECO:0000256" key="2">
    <source>
        <dbReference type="SAM" id="MobiDB-lite"/>
    </source>
</evidence>
<evidence type="ECO:0000313" key="5">
    <source>
        <dbReference type="Proteomes" id="UP000269097"/>
    </source>
</evidence>
<protein>
    <submittedName>
        <fullName evidence="4">LytR family transcriptional regulator</fullName>
    </submittedName>
</protein>
<organism evidence="4 5">
    <name type="scientific">Cohnella candidum</name>
    <dbReference type="NCBI Taxonomy" id="2674991"/>
    <lineage>
        <taxon>Bacteria</taxon>
        <taxon>Bacillati</taxon>
        <taxon>Bacillota</taxon>
        <taxon>Bacilli</taxon>
        <taxon>Bacillales</taxon>
        <taxon>Paenibacillaceae</taxon>
        <taxon>Cohnella</taxon>
    </lineage>
</organism>
<evidence type="ECO:0000259" key="3">
    <source>
        <dbReference type="Pfam" id="PF03816"/>
    </source>
</evidence>
<dbReference type="AlphaFoldDB" id="A0A3G3K4F0"/>
<reference evidence="4 5" key="1">
    <citation type="submission" date="2018-10" db="EMBL/GenBank/DDBJ databases">
        <title>Genome Sequence of Cohnella sp.</title>
        <authorList>
            <person name="Srinivasan S."/>
            <person name="Kim M.K."/>
        </authorList>
    </citation>
    <scope>NUCLEOTIDE SEQUENCE [LARGE SCALE GENOMIC DNA]</scope>
    <source>
        <strain evidence="4 5">18JY8-7</strain>
    </source>
</reference>
<accession>A0A3G3K4F0</accession>